<dbReference type="GeneID" id="68665127"/>
<evidence type="ECO:0000313" key="1">
    <source>
        <dbReference type="EMBL" id="UBU98465.1"/>
    </source>
</evidence>
<protein>
    <submittedName>
        <fullName evidence="1">Uncharacterized protein</fullName>
    </submittedName>
</protein>
<name>A0A8K1I5K5_9PEZI</name>
<dbReference type="AlphaFoldDB" id="A0A8K1I5K5"/>
<organism evidence="1">
    <name type="scientific">Morchella brunnea</name>
    <dbReference type="NCBI Taxonomy" id="1174671"/>
    <lineage>
        <taxon>Eukaryota</taxon>
        <taxon>Fungi</taxon>
        <taxon>Dikarya</taxon>
        <taxon>Ascomycota</taxon>
        <taxon>Pezizomycotina</taxon>
        <taxon>Pezizomycetes</taxon>
        <taxon>Pezizales</taxon>
        <taxon>Morchellaceae</taxon>
        <taxon>Morchella</taxon>
    </lineage>
</organism>
<sequence>MHFLAPLAPPPSATPCHPDQGGVRKWRLGTLRLFRESLGAPPPAYKDCMRPRRGCYLIHCMASSAAHHPRYRIGYGCTTLLAGIGSVLASNEGPPFRTTLSQFLLREVFYFFF</sequence>
<geneLocation type="mitochondrion" evidence="1"/>
<keyword evidence="1" id="KW-0496">Mitochondrion</keyword>
<dbReference type="RefSeq" id="YP_010218804.1">
    <property type="nucleotide sequence ID" value="NC_058917.1"/>
</dbReference>
<reference evidence="1" key="1">
    <citation type="submission" date="2021-01" db="EMBL/GenBank/DDBJ databases">
        <authorList>
            <person name="Sun H.-H."/>
            <person name="Zhang S."/>
            <person name="Zhang Y.-J."/>
        </authorList>
    </citation>
    <scope>NUCLEOTIDE SEQUENCE</scope>
    <source>
        <strain evidence="1">CMM1</strain>
    </source>
</reference>
<proteinExistence type="predicted"/>
<gene>
    <name evidence="1" type="primary">orf113E</name>
</gene>
<accession>A0A8K1I5K5</accession>
<dbReference type="EMBL" id="MW538937">
    <property type="protein sequence ID" value="UBU98465.1"/>
    <property type="molecule type" value="Genomic_DNA"/>
</dbReference>